<evidence type="ECO:0000313" key="11">
    <source>
        <dbReference type="Proteomes" id="UP000537126"/>
    </source>
</evidence>
<dbReference type="SUPFAM" id="SSF52540">
    <property type="entry name" value="P-loop containing nucleoside triphosphate hydrolases"/>
    <property type="match status" value="1"/>
</dbReference>
<evidence type="ECO:0000256" key="8">
    <source>
        <dbReference type="SAM" id="Phobius"/>
    </source>
</evidence>
<dbReference type="GO" id="GO:0140359">
    <property type="term" value="F:ABC-type transporter activity"/>
    <property type="evidence" value="ECO:0007669"/>
    <property type="project" value="InterPro"/>
</dbReference>
<protein>
    <submittedName>
        <fullName evidence="10">ABC-type multidrug transport system ATPase subunit</fullName>
    </submittedName>
</protein>
<keyword evidence="7 8" id="KW-0472">Membrane</keyword>
<dbReference type="Proteomes" id="UP000537126">
    <property type="component" value="Unassembled WGS sequence"/>
</dbReference>
<evidence type="ECO:0000256" key="6">
    <source>
        <dbReference type="ARBA" id="ARBA00022989"/>
    </source>
</evidence>
<dbReference type="Gene3D" id="1.10.3680.10">
    <property type="entry name" value="TerB-like"/>
    <property type="match status" value="1"/>
</dbReference>
<comment type="subcellular location">
    <subcellularLocation>
        <location evidence="1">Membrane</location>
        <topology evidence="1">Multi-pass membrane protein</topology>
    </subcellularLocation>
</comment>
<evidence type="ECO:0000256" key="7">
    <source>
        <dbReference type="ARBA" id="ARBA00023136"/>
    </source>
</evidence>
<proteinExistence type="predicted"/>
<keyword evidence="6 8" id="KW-1133">Transmembrane helix</keyword>
<dbReference type="InterPro" id="IPR027417">
    <property type="entry name" value="P-loop_NTPase"/>
</dbReference>
<feature type="transmembrane region" description="Helical" evidence="8">
    <location>
        <begin position="622"/>
        <end position="646"/>
    </location>
</feature>
<name>A0A846MR39_9BACT</name>
<feature type="transmembrane region" description="Helical" evidence="8">
    <location>
        <begin position="979"/>
        <end position="999"/>
    </location>
</feature>
<organism evidence="10 11">
    <name type="scientific">Thermonema lapsum</name>
    <dbReference type="NCBI Taxonomy" id="28195"/>
    <lineage>
        <taxon>Bacteria</taxon>
        <taxon>Pseudomonadati</taxon>
        <taxon>Bacteroidota</taxon>
        <taxon>Cytophagia</taxon>
        <taxon>Cytophagales</taxon>
        <taxon>Thermonemataceae</taxon>
        <taxon>Thermonema</taxon>
    </lineage>
</organism>
<dbReference type="InterPro" id="IPR017871">
    <property type="entry name" value="ABC_transporter-like_CS"/>
</dbReference>
<sequence>MSEEVLKALMQLFGITARLDGVTDVERQLVQDFLNQQLNQQDVPKYFNIFEQYATQSTSEVYEEGMKLTPVRLSSRMLRLATQIIKELTQQQKVVVLIRLLELVNVDHRISLQEEDFLDTVATIFNIEPGEYAAIKHFVTEEAPLPRLQEPLLLCLHAPSAEPLVYGRSIIVPQLQGTLVILRVPSVEAYFAKYIGDKEYYLNGVLMHPLHIYPLPPGSSIRGARIEPIYYSDIVRSFLQERHRQPIVLRAEQIAYRFPSGVEAIKTLSIQEYGGNLVGIMGASGSGKSTLIELLAGIKKPQAGKVTVNGVDVHAGGMAGIIGFVPQQDFLIEELTVYENLYYAARLCFGNLTEEAIKQKVNKTLQDLGLYEVRHLTVGDELDRILSGGQRKRLNIALELLREPAVLFVDEPTSGLSSRDSENVMDLLKELALKGKLVITVLHQPSSDIFKMLDSLYILDLGGYLIYAGKPVDALTYFKNAASQVNSKYIECHECGNIAVEQLFDIIEMRVVDEYGRFTNKRKRTPRQWHELFQQYSKEIAGMAGSAGELKPLTSQLVRPSFFKQWTLFALRDARIKLSSPSYMTLAILQAPVLAFLLAYINRYYPLEEGHTNYTLFHNSNLPAYIFVAVIIALFMGMTIGAEEILKDKRILFRERFLALNRHSYLLAKATILFGLSAVQTTLLTLVGNLTIGIEWALFDEYWLILFSTACFANLLALNLSSAFKKSTVIYISIPILLIPQLILGGVVVRFDRMNPTLVAHATTHIPSISHWVASRWAFEALMLEQFRDNSFMRPQYEWKKQIAESEYKAIFLHERLMAAKDSIAMGQRAIYWATVIGNTMEGEPFLEQHPRYLPVVAVLREATNEKLPAVVPLLDSLLRHMRAYYMERGEQARLSLKRWSELQTRNATAKQTYQRLYLHSHNEAVERFVNNIDMGNFVRLTAEGYRPNVYLAYLDGNGFFTHFFAPVKWKWGAAWDTFYVNMLVLWAMTFVLYWALYWRWLERLLLWLDQWRMRYKSPPYKS</sequence>
<dbReference type="SMART" id="SM00382">
    <property type="entry name" value="AAA"/>
    <property type="match status" value="1"/>
</dbReference>
<reference evidence="10 11" key="1">
    <citation type="submission" date="2020-03" db="EMBL/GenBank/DDBJ databases">
        <title>Genomic Encyclopedia of Type Strains, Phase IV (KMG-IV): sequencing the most valuable type-strain genomes for metagenomic binning, comparative biology and taxonomic classification.</title>
        <authorList>
            <person name="Goeker M."/>
        </authorList>
    </citation>
    <scope>NUCLEOTIDE SEQUENCE [LARGE SCALE GENOMIC DNA]</scope>
    <source>
        <strain evidence="10 11">DSM 5718</strain>
    </source>
</reference>
<dbReference type="GO" id="GO:0016887">
    <property type="term" value="F:ATP hydrolysis activity"/>
    <property type="evidence" value="ECO:0007669"/>
    <property type="project" value="InterPro"/>
</dbReference>
<dbReference type="InterPro" id="IPR013525">
    <property type="entry name" value="ABC2_TM"/>
</dbReference>
<evidence type="ECO:0000256" key="3">
    <source>
        <dbReference type="ARBA" id="ARBA00022692"/>
    </source>
</evidence>
<dbReference type="AlphaFoldDB" id="A0A846MR39"/>
<evidence type="ECO:0000256" key="5">
    <source>
        <dbReference type="ARBA" id="ARBA00022840"/>
    </source>
</evidence>
<dbReference type="RefSeq" id="WP_166919178.1">
    <property type="nucleotide sequence ID" value="NZ_JAASRN010000002.1"/>
</dbReference>
<keyword evidence="3 8" id="KW-0812">Transmembrane</keyword>
<evidence type="ECO:0000256" key="2">
    <source>
        <dbReference type="ARBA" id="ARBA00022448"/>
    </source>
</evidence>
<comment type="caution">
    <text evidence="10">The sequence shown here is derived from an EMBL/GenBank/DDBJ whole genome shotgun (WGS) entry which is preliminary data.</text>
</comment>
<feature type="transmembrane region" description="Helical" evidence="8">
    <location>
        <begin position="582"/>
        <end position="602"/>
    </location>
</feature>
<dbReference type="InterPro" id="IPR003439">
    <property type="entry name" value="ABC_transporter-like_ATP-bd"/>
</dbReference>
<dbReference type="PANTHER" id="PTHR48041:SF139">
    <property type="entry name" value="PROTEIN SCARLET"/>
    <property type="match status" value="1"/>
</dbReference>
<dbReference type="Gene3D" id="3.40.50.300">
    <property type="entry name" value="P-loop containing nucleotide triphosphate hydrolases"/>
    <property type="match status" value="1"/>
</dbReference>
<feature type="domain" description="ABC transporter" evidence="9">
    <location>
        <begin position="249"/>
        <end position="487"/>
    </location>
</feature>
<dbReference type="EMBL" id="JAASRN010000002">
    <property type="protein sequence ID" value="NIK73925.1"/>
    <property type="molecule type" value="Genomic_DNA"/>
</dbReference>
<dbReference type="PROSITE" id="PS50893">
    <property type="entry name" value="ABC_TRANSPORTER_2"/>
    <property type="match status" value="1"/>
</dbReference>
<dbReference type="PROSITE" id="PS00211">
    <property type="entry name" value="ABC_TRANSPORTER_1"/>
    <property type="match status" value="1"/>
</dbReference>
<dbReference type="InterPro" id="IPR050352">
    <property type="entry name" value="ABCG_transporters"/>
</dbReference>
<feature type="transmembrane region" description="Helical" evidence="8">
    <location>
        <begin position="728"/>
        <end position="749"/>
    </location>
</feature>
<feature type="transmembrane region" description="Helical" evidence="8">
    <location>
        <begin position="702"/>
        <end position="721"/>
    </location>
</feature>
<gene>
    <name evidence="10" type="ORF">FHS56_001438</name>
</gene>
<evidence type="ECO:0000313" key="10">
    <source>
        <dbReference type="EMBL" id="NIK73925.1"/>
    </source>
</evidence>
<dbReference type="Pfam" id="PF00005">
    <property type="entry name" value="ABC_tran"/>
    <property type="match status" value="1"/>
</dbReference>
<dbReference type="GO" id="GO:0005524">
    <property type="term" value="F:ATP binding"/>
    <property type="evidence" value="ECO:0007669"/>
    <property type="project" value="UniProtKB-KW"/>
</dbReference>
<dbReference type="Pfam" id="PF05099">
    <property type="entry name" value="TerB"/>
    <property type="match status" value="1"/>
</dbReference>
<dbReference type="PANTHER" id="PTHR48041">
    <property type="entry name" value="ABC TRANSPORTER G FAMILY MEMBER 28"/>
    <property type="match status" value="1"/>
</dbReference>
<keyword evidence="5" id="KW-0067">ATP-binding</keyword>
<evidence type="ECO:0000256" key="4">
    <source>
        <dbReference type="ARBA" id="ARBA00022741"/>
    </source>
</evidence>
<keyword evidence="4" id="KW-0547">Nucleotide-binding</keyword>
<dbReference type="InterPro" id="IPR029024">
    <property type="entry name" value="TerB-like"/>
</dbReference>
<dbReference type="InterPro" id="IPR003593">
    <property type="entry name" value="AAA+_ATPase"/>
</dbReference>
<dbReference type="GO" id="GO:0016020">
    <property type="term" value="C:membrane"/>
    <property type="evidence" value="ECO:0007669"/>
    <property type="project" value="UniProtKB-SubCell"/>
</dbReference>
<keyword evidence="2" id="KW-0813">Transport</keyword>
<dbReference type="Pfam" id="PF01061">
    <property type="entry name" value="ABC2_membrane"/>
    <property type="match status" value="1"/>
</dbReference>
<dbReference type="InterPro" id="IPR007791">
    <property type="entry name" value="DjlA_N"/>
</dbReference>
<evidence type="ECO:0000259" key="9">
    <source>
        <dbReference type="PROSITE" id="PS50893"/>
    </source>
</evidence>
<feature type="transmembrane region" description="Helical" evidence="8">
    <location>
        <begin position="666"/>
        <end position="690"/>
    </location>
</feature>
<keyword evidence="11" id="KW-1185">Reference proteome</keyword>
<dbReference type="SUPFAM" id="SSF158682">
    <property type="entry name" value="TerB-like"/>
    <property type="match status" value="1"/>
</dbReference>
<accession>A0A846MR39</accession>
<evidence type="ECO:0000256" key="1">
    <source>
        <dbReference type="ARBA" id="ARBA00004141"/>
    </source>
</evidence>